<reference evidence="2 3" key="1">
    <citation type="submission" date="2020-08" db="EMBL/GenBank/DDBJ databases">
        <title>Plant Genome Project.</title>
        <authorList>
            <person name="Zhang R.-G."/>
        </authorList>
    </citation>
    <scope>NUCLEOTIDE SEQUENCE [LARGE SCALE GENOMIC DNA]</scope>
    <source>
        <strain evidence="2">WSP0</strain>
        <tissue evidence="2">Leaf</tissue>
    </source>
</reference>
<comment type="caution">
    <text evidence="2">The sequence shown here is derived from an EMBL/GenBank/DDBJ whole genome shotgun (WGS) entry which is preliminary data.</text>
</comment>
<feature type="region of interest" description="Disordered" evidence="1">
    <location>
        <begin position="15"/>
        <end position="35"/>
    </location>
</feature>
<sequence>MLKNFNWYEKRSIENGKAQNVGESTRSEKNTKEYMNSCEEMDDEFEQHME</sequence>
<organism evidence="2 3">
    <name type="scientific">Rhododendron griersonianum</name>
    <dbReference type="NCBI Taxonomy" id="479676"/>
    <lineage>
        <taxon>Eukaryota</taxon>
        <taxon>Viridiplantae</taxon>
        <taxon>Streptophyta</taxon>
        <taxon>Embryophyta</taxon>
        <taxon>Tracheophyta</taxon>
        <taxon>Spermatophyta</taxon>
        <taxon>Magnoliopsida</taxon>
        <taxon>eudicotyledons</taxon>
        <taxon>Gunneridae</taxon>
        <taxon>Pentapetalae</taxon>
        <taxon>asterids</taxon>
        <taxon>Ericales</taxon>
        <taxon>Ericaceae</taxon>
        <taxon>Ericoideae</taxon>
        <taxon>Rhodoreae</taxon>
        <taxon>Rhododendron</taxon>
    </lineage>
</organism>
<evidence type="ECO:0000313" key="2">
    <source>
        <dbReference type="EMBL" id="KAG5516285.1"/>
    </source>
</evidence>
<keyword evidence="3" id="KW-1185">Reference proteome</keyword>
<dbReference type="EMBL" id="JACTNZ010000013">
    <property type="protein sequence ID" value="KAG5516285.1"/>
    <property type="molecule type" value="Genomic_DNA"/>
</dbReference>
<accession>A0AAV6HQJ7</accession>
<protein>
    <submittedName>
        <fullName evidence="2">Uncharacterized protein</fullName>
    </submittedName>
</protein>
<evidence type="ECO:0000313" key="3">
    <source>
        <dbReference type="Proteomes" id="UP000823749"/>
    </source>
</evidence>
<dbReference type="AlphaFoldDB" id="A0AAV6HQJ7"/>
<proteinExistence type="predicted"/>
<gene>
    <name evidence="2" type="ORF">RHGRI_037105</name>
</gene>
<evidence type="ECO:0000256" key="1">
    <source>
        <dbReference type="SAM" id="MobiDB-lite"/>
    </source>
</evidence>
<name>A0AAV6HQJ7_9ERIC</name>
<dbReference type="Proteomes" id="UP000823749">
    <property type="component" value="Chromosome 13"/>
</dbReference>